<reference evidence="2" key="1">
    <citation type="submission" date="2010-07" db="EMBL/GenBank/DDBJ databases">
        <authorList>
            <consortium name="CONSOLIDER consortium CSD2007-00005"/>
            <person name="Guazzaroni M.-E."/>
            <person name="Richter M."/>
            <person name="Garcia-Salamanca A."/>
            <person name="Yarza P."/>
            <person name="Ferrer M."/>
        </authorList>
    </citation>
    <scope>NUCLEOTIDE SEQUENCE</scope>
</reference>
<feature type="non-terminal residue" evidence="2">
    <location>
        <position position="91"/>
    </location>
</feature>
<accession>D9PF76</accession>
<sequence length="91" mass="10489">MARDVLFSAAMRRGSLHDSLFRRVFSNPHRAIELLRHLLPADLVKMIRWDAVELVRGDFVTRGLLQRRSDLLFVLPLRNRRAPCTCSSSTS</sequence>
<gene>
    <name evidence="2" type="ORF">LDC_0154</name>
</gene>
<comment type="caution">
    <text evidence="2">The sequence shown here is derived from an EMBL/GenBank/DDBJ whole genome shotgun (WGS) entry which is preliminary data.</text>
</comment>
<evidence type="ECO:0000259" key="1">
    <source>
        <dbReference type="Pfam" id="PF04754"/>
    </source>
</evidence>
<protein>
    <recommendedName>
        <fullName evidence="1">Transposase (putative) YhgA-like domain-containing protein</fullName>
    </recommendedName>
</protein>
<reference evidence="2" key="2">
    <citation type="journal article" date="2011" name="Microb. Ecol.">
        <title>Taxonomic and Functional Metagenomic Profiling of the Microbial Community in the Anoxic Sediment of a Sub-saline Shallow Lake (Laguna de Carrizo, Central Spain).</title>
        <authorList>
            <person name="Ferrer M."/>
            <person name="Guazzaroni M.E."/>
            <person name="Richter M."/>
            <person name="Garcia-Salamanca A."/>
            <person name="Yarza P."/>
            <person name="Suarez-Suarez A."/>
            <person name="Solano J."/>
            <person name="Alcaide M."/>
            <person name="van Dillewijn P."/>
            <person name="Molina-Henares M.A."/>
            <person name="Lopez-Cortes N."/>
            <person name="Al-Ramahi Y."/>
            <person name="Guerrero C."/>
            <person name="Acosta A."/>
            <person name="de Eugenio L.I."/>
            <person name="Martinez V."/>
            <person name="Marques S."/>
            <person name="Rojo F."/>
            <person name="Santero E."/>
            <person name="Genilloud O."/>
            <person name="Perez-Perez J."/>
            <person name="Rossello-Mora R."/>
            <person name="Ramos J.L."/>
        </authorList>
    </citation>
    <scope>NUCLEOTIDE SEQUENCE</scope>
</reference>
<organism evidence="2">
    <name type="scientific">sediment metagenome</name>
    <dbReference type="NCBI Taxonomy" id="749907"/>
    <lineage>
        <taxon>unclassified sequences</taxon>
        <taxon>metagenomes</taxon>
        <taxon>ecological metagenomes</taxon>
    </lineage>
</organism>
<dbReference type="EMBL" id="ADZX01000022">
    <property type="protein sequence ID" value="EFK97789.1"/>
    <property type="molecule type" value="Genomic_DNA"/>
</dbReference>
<name>D9PF76_9ZZZZ</name>
<dbReference type="InterPro" id="IPR006842">
    <property type="entry name" value="Transposase_31"/>
</dbReference>
<evidence type="ECO:0000313" key="2">
    <source>
        <dbReference type="EMBL" id="EFK97789.1"/>
    </source>
</evidence>
<dbReference type="Pfam" id="PF04754">
    <property type="entry name" value="Transposase_31"/>
    <property type="match status" value="1"/>
</dbReference>
<proteinExistence type="predicted"/>
<dbReference type="AlphaFoldDB" id="D9PF76"/>
<feature type="domain" description="Transposase (putative) YhgA-like" evidence="1">
    <location>
        <begin position="17"/>
        <end position="79"/>
    </location>
</feature>